<feature type="transmembrane region" description="Helical" evidence="1">
    <location>
        <begin position="6"/>
        <end position="28"/>
    </location>
</feature>
<gene>
    <name evidence="2" type="ORF">GWK08_14230</name>
</gene>
<comment type="caution">
    <text evidence="2">The sequence shown here is derived from an EMBL/GenBank/DDBJ whole genome shotgun (WGS) entry which is preliminary data.</text>
</comment>
<accession>A0A6P0US34</accession>
<evidence type="ECO:0000313" key="2">
    <source>
        <dbReference type="EMBL" id="NER14609.1"/>
    </source>
</evidence>
<keyword evidence="3" id="KW-1185">Reference proteome</keyword>
<dbReference type="AlphaFoldDB" id="A0A6P0US34"/>
<keyword evidence="1" id="KW-1133">Transmembrane helix</keyword>
<name>A0A6P0US34_9FLAO</name>
<feature type="transmembrane region" description="Helical" evidence="1">
    <location>
        <begin position="54"/>
        <end position="82"/>
    </location>
</feature>
<evidence type="ECO:0000256" key="1">
    <source>
        <dbReference type="SAM" id="Phobius"/>
    </source>
</evidence>
<keyword evidence="1" id="KW-0472">Membrane</keyword>
<reference evidence="2 3" key="1">
    <citation type="submission" date="2020-01" db="EMBL/GenBank/DDBJ databases">
        <title>Leptobacterium flavescens.</title>
        <authorList>
            <person name="Wang G."/>
        </authorList>
    </citation>
    <scope>NUCLEOTIDE SEQUENCE [LARGE SCALE GENOMIC DNA]</scope>
    <source>
        <strain evidence="2 3">KCTC 22160</strain>
    </source>
</reference>
<dbReference type="RefSeq" id="WP_163607894.1">
    <property type="nucleotide sequence ID" value="NZ_JAABOO010000003.1"/>
</dbReference>
<protein>
    <recommendedName>
        <fullName evidence="4">DUF2721 domain-containing protein</fullName>
    </recommendedName>
</protein>
<proteinExistence type="predicted"/>
<organism evidence="2 3">
    <name type="scientific">Leptobacterium flavescens</name>
    <dbReference type="NCBI Taxonomy" id="472055"/>
    <lineage>
        <taxon>Bacteria</taxon>
        <taxon>Pseudomonadati</taxon>
        <taxon>Bacteroidota</taxon>
        <taxon>Flavobacteriia</taxon>
        <taxon>Flavobacteriales</taxon>
        <taxon>Flavobacteriaceae</taxon>
        <taxon>Leptobacterium</taxon>
    </lineage>
</organism>
<sequence length="127" mass="13852">MNTWYIPITILPGIALLILSTSNILIALSNEIADRIKQNIDPLMTKRKLSQLNLLTKGLVGLYVGAGSMVIAGILAGIQNFIALTKDLATVSMLIGTISLFISIGFLITFSFKAVRIRQDQFNESIN</sequence>
<keyword evidence="1" id="KW-0812">Transmembrane</keyword>
<evidence type="ECO:0008006" key="4">
    <source>
        <dbReference type="Google" id="ProtNLM"/>
    </source>
</evidence>
<dbReference type="Proteomes" id="UP000468581">
    <property type="component" value="Unassembled WGS sequence"/>
</dbReference>
<feature type="transmembrane region" description="Helical" evidence="1">
    <location>
        <begin position="88"/>
        <end position="112"/>
    </location>
</feature>
<evidence type="ECO:0000313" key="3">
    <source>
        <dbReference type="Proteomes" id="UP000468581"/>
    </source>
</evidence>
<dbReference type="EMBL" id="JAABOO010000003">
    <property type="protein sequence ID" value="NER14609.1"/>
    <property type="molecule type" value="Genomic_DNA"/>
</dbReference>